<sequence length="1286" mass="141605">MDLHVVEPVLDVGEGQAAVRTLTYPITTSVAMAAQPQLGLPPPPPPPSSSDGDSEHDLSKRRWRRQQSPSSSSAPGDGTSQTPVGIVRGSVHARLSRRTVVDCHVAMSPGVLTDGTRAVWGMAPTPSFIAGPAAGLAPEALADGLADGLATEAPVDGLAAEGASHAGVPSTPVPSPGRGSGAEAVHSLPAPPSEPVAAGPVEESPVGPHSSPMVHASPGPADGPGDEPITGRPVDELIVGSLLVSTSAVIRPADIPSTPVAPLFVYSRQRRRANGDMPRSEIPDARGAELERIKKPVEQLLPRPATKKKHPKAPVTAPRRSRRVAGIQPCSPGPIVSEAQKRIIKGLGFTSNNEVIDRKAQDDYSKLFEGRLSESDLAALAAIFGWTVDSSEEFRGTEILSASGTRGGILIAWKSTVCQAISTRVDSFSASVLFAGLDGVNWWFTGVYGPQEDESKSASLGVSDHCPLILGLKVNFQKKRRFHFECFWPKLPGFVDAVSQNWSAPVSSSCPVECIFLKLQRLSKGLQSWSQRKEILHRLEIARDSRGLSPGEEWLRQKLKHHSLGLASLERTIARQRSRLLYLREGDANTSFFHQQARYRKKKNFIAKFQDENQVFTTQEDKQQAALDFYENLIGSAEERRYSLDFANLGVQQHDLDGLDSPFSLEETWAVVKKLPSDKAPGPDGFTGRFYKVCWDIIKEDVMAALLAVQRGHISNFKLLNSAFITLIPKKVDALHVKDYRPISLIQSFAKLVSKLLATRLAPHLPSLVQQTARSLHSKKEPHILLKLDISKAFDSVSWSFLLELMQHLGFGRVWCNLISLLLSTSSTRLLINGDPGEYIGHRRGLRQGGLLSPMLFILVMENLNALISYADREHLLQPIASHQAKHRISAYADDVVMFLRPTNQDITTVTGVLVIFGHATGLRTNISKSSVTPIQCGEDVLATISELLPCEIKNFPCTNLGLPLSIRKLTNADFLPLIDKVADKLPGWKASLLCRAGRLVLVKAVLSSIPVYLMLALDLPKWVLKAIDKIRRSFLWKGQANANGGNCLRQLQFGRLGILNLELMAWALRIRWLWLQKTDPSKPWAGLPVQVHRNAKALFDVAVVSVVGNGETIKFWTDRWLQGKNVAEHCPTLFKLIPKRAVKQRTVTQGVTDRKWVSDISGAVSVQVLVEYLRLWNLIEGVELRPDVADQHQWRFASHGSYSSKSAYEAFFVGSITFAPWRRVWKTWAPLRCKFFIWLVFKKRLWTADRLAKRGLPHPAACPLCDQSDETIQHLLISCVFAREV</sequence>
<dbReference type="SUPFAM" id="SSF56672">
    <property type="entry name" value="DNA/RNA polymerases"/>
    <property type="match status" value="1"/>
</dbReference>
<dbReference type="InterPro" id="IPR043502">
    <property type="entry name" value="DNA/RNA_pol_sf"/>
</dbReference>
<name>A0AAQ3WX52_PASNO</name>
<evidence type="ECO:0000259" key="2">
    <source>
        <dbReference type="PROSITE" id="PS50878"/>
    </source>
</evidence>
<evidence type="ECO:0000313" key="4">
    <source>
        <dbReference type="Proteomes" id="UP001341281"/>
    </source>
</evidence>
<dbReference type="Pfam" id="PF13966">
    <property type="entry name" value="zf-RVT"/>
    <property type="match status" value="1"/>
</dbReference>
<reference evidence="3 4" key="1">
    <citation type="submission" date="2024-02" db="EMBL/GenBank/DDBJ databases">
        <title>High-quality chromosome-scale genome assembly of Pensacola bahiagrass (Paspalum notatum Flugge var. saurae).</title>
        <authorList>
            <person name="Vega J.M."/>
            <person name="Podio M."/>
            <person name="Orjuela J."/>
            <person name="Siena L.A."/>
            <person name="Pessino S.C."/>
            <person name="Combes M.C."/>
            <person name="Mariac C."/>
            <person name="Albertini E."/>
            <person name="Pupilli F."/>
            <person name="Ortiz J.P.A."/>
            <person name="Leblanc O."/>
        </authorList>
    </citation>
    <scope>NUCLEOTIDE SEQUENCE [LARGE SCALE GENOMIC DNA]</scope>
    <source>
        <strain evidence="3">R1</strain>
        <tissue evidence="3">Leaf</tissue>
    </source>
</reference>
<feature type="compositionally biased region" description="Pro residues" evidence="1">
    <location>
        <begin position="39"/>
        <end position="48"/>
    </location>
</feature>
<dbReference type="Proteomes" id="UP001341281">
    <property type="component" value="Chromosome 05"/>
</dbReference>
<dbReference type="CDD" id="cd01650">
    <property type="entry name" value="RT_nLTR_like"/>
    <property type="match status" value="1"/>
</dbReference>
<feature type="region of interest" description="Disordered" evidence="1">
    <location>
        <begin position="304"/>
        <end position="331"/>
    </location>
</feature>
<protein>
    <recommendedName>
        <fullName evidence="2">Reverse transcriptase domain-containing protein</fullName>
    </recommendedName>
</protein>
<evidence type="ECO:0000256" key="1">
    <source>
        <dbReference type="SAM" id="MobiDB-lite"/>
    </source>
</evidence>
<dbReference type="InterPro" id="IPR026960">
    <property type="entry name" value="RVT-Znf"/>
</dbReference>
<organism evidence="3 4">
    <name type="scientific">Paspalum notatum var. saurae</name>
    <dbReference type="NCBI Taxonomy" id="547442"/>
    <lineage>
        <taxon>Eukaryota</taxon>
        <taxon>Viridiplantae</taxon>
        <taxon>Streptophyta</taxon>
        <taxon>Embryophyta</taxon>
        <taxon>Tracheophyta</taxon>
        <taxon>Spermatophyta</taxon>
        <taxon>Magnoliopsida</taxon>
        <taxon>Liliopsida</taxon>
        <taxon>Poales</taxon>
        <taxon>Poaceae</taxon>
        <taxon>PACMAD clade</taxon>
        <taxon>Panicoideae</taxon>
        <taxon>Andropogonodae</taxon>
        <taxon>Paspaleae</taxon>
        <taxon>Paspalinae</taxon>
        <taxon>Paspalum</taxon>
    </lineage>
</organism>
<dbReference type="PANTHER" id="PTHR33116:SF78">
    <property type="entry name" value="OS12G0587133 PROTEIN"/>
    <property type="match status" value="1"/>
</dbReference>
<dbReference type="InterPro" id="IPR000477">
    <property type="entry name" value="RT_dom"/>
</dbReference>
<feature type="region of interest" description="Disordered" evidence="1">
    <location>
        <begin position="161"/>
        <end position="225"/>
    </location>
</feature>
<accession>A0AAQ3WX52</accession>
<keyword evidence="4" id="KW-1185">Reference proteome</keyword>
<feature type="domain" description="Reverse transcriptase" evidence="2">
    <location>
        <begin position="709"/>
        <end position="965"/>
    </location>
</feature>
<proteinExistence type="predicted"/>
<dbReference type="PANTHER" id="PTHR33116">
    <property type="entry name" value="REVERSE TRANSCRIPTASE ZINC-BINDING DOMAIN-CONTAINING PROTEIN-RELATED-RELATED"/>
    <property type="match status" value="1"/>
</dbReference>
<feature type="region of interest" description="Disordered" evidence="1">
    <location>
        <begin position="35"/>
        <end position="84"/>
    </location>
</feature>
<dbReference type="EMBL" id="CP144749">
    <property type="protein sequence ID" value="WVZ77140.1"/>
    <property type="molecule type" value="Genomic_DNA"/>
</dbReference>
<evidence type="ECO:0000313" key="3">
    <source>
        <dbReference type="EMBL" id="WVZ77140.1"/>
    </source>
</evidence>
<gene>
    <name evidence="3" type="ORF">U9M48_025040</name>
</gene>
<dbReference type="PROSITE" id="PS50878">
    <property type="entry name" value="RT_POL"/>
    <property type="match status" value="1"/>
</dbReference>
<dbReference type="Pfam" id="PF00078">
    <property type="entry name" value="RVT_1"/>
    <property type="match status" value="1"/>
</dbReference>